<evidence type="ECO:0000313" key="1">
    <source>
        <dbReference type="EMBL" id="PLT27775.1"/>
    </source>
</evidence>
<comment type="caution">
    <text evidence="1">The sequence shown here is derived from an EMBL/GenBank/DDBJ whole genome shotgun (WGS) entry which is preliminary data.</text>
</comment>
<dbReference type="Pfam" id="PF10764">
    <property type="entry name" value="Gin"/>
    <property type="match status" value="1"/>
</dbReference>
<organism evidence="1 2">
    <name type="scientific">Peribacillus deserti</name>
    <dbReference type="NCBI Taxonomy" id="673318"/>
    <lineage>
        <taxon>Bacteria</taxon>
        <taxon>Bacillati</taxon>
        <taxon>Bacillota</taxon>
        <taxon>Bacilli</taxon>
        <taxon>Bacillales</taxon>
        <taxon>Bacillaceae</taxon>
        <taxon>Peribacillus</taxon>
    </lineage>
</organism>
<dbReference type="OrthoDB" id="2886653at2"/>
<gene>
    <name evidence="1" type="ORF">CUU66_22190</name>
</gene>
<dbReference type="EMBL" id="PGUY01000079">
    <property type="protein sequence ID" value="PLT27775.1"/>
    <property type="molecule type" value="Genomic_DNA"/>
</dbReference>
<proteinExistence type="predicted"/>
<dbReference type="InterPro" id="IPR019700">
    <property type="entry name" value="Sigma-G_inhibitor_Gin"/>
</dbReference>
<sequence length="72" mass="8249">MEVEMVESAAARKNVGEICVVCEQPRFKGIHLYTSFICTECERDITATDTKDPKYTFIIKQLKKVTTPEIYS</sequence>
<accession>A0A2N5M0D3</accession>
<dbReference type="AlphaFoldDB" id="A0A2N5M0D3"/>
<keyword evidence="2" id="KW-1185">Reference proteome</keyword>
<evidence type="ECO:0000313" key="2">
    <source>
        <dbReference type="Proteomes" id="UP000234748"/>
    </source>
</evidence>
<reference evidence="1 2" key="1">
    <citation type="submission" date="2017-11" db="EMBL/GenBank/DDBJ databases">
        <title>Comparitive Functional Genomics of Dry Heat Resistant strains isolated from the Viking Spacecraft.</title>
        <authorList>
            <person name="Seuylemezian A."/>
            <person name="Cooper K."/>
            <person name="Vaishampayan P."/>
        </authorList>
    </citation>
    <scope>NUCLEOTIDE SEQUENCE [LARGE SCALE GENOMIC DNA]</scope>
    <source>
        <strain evidence="1 2">V1-29</strain>
    </source>
</reference>
<protein>
    <submittedName>
        <fullName evidence="1">Sigma factor G inhibitor Gin</fullName>
    </submittedName>
</protein>
<name>A0A2N5M0D3_9BACI</name>
<dbReference type="Proteomes" id="UP000234748">
    <property type="component" value="Unassembled WGS sequence"/>
</dbReference>